<sequence length="142" mass="15552">NPAKFHLSSQPPTATISDINVTTILFISNRAPPHHPHTTFAPLTAAATYSDNPSLPSPATTWIHHIITFTIHCDTTTKIISPFVTITPHHHATIAPPFPAVVAVVAGYRAARRQTTIVVAVGRRYNHHSRTLWCQVVMTQPS</sequence>
<evidence type="ECO:0000313" key="1">
    <source>
        <dbReference type="EMBL" id="GFA54660.1"/>
    </source>
</evidence>
<name>A0A699JUU3_TANCI</name>
<comment type="caution">
    <text evidence="1">The sequence shown here is derived from an EMBL/GenBank/DDBJ whole genome shotgun (WGS) entry which is preliminary data.</text>
</comment>
<feature type="non-terminal residue" evidence="1">
    <location>
        <position position="1"/>
    </location>
</feature>
<reference evidence="1" key="1">
    <citation type="journal article" date="2019" name="Sci. Rep.">
        <title>Draft genome of Tanacetum cinerariifolium, the natural source of mosquito coil.</title>
        <authorList>
            <person name="Yamashiro T."/>
            <person name="Shiraishi A."/>
            <person name="Satake H."/>
            <person name="Nakayama K."/>
        </authorList>
    </citation>
    <scope>NUCLEOTIDE SEQUENCE</scope>
</reference>
<accession>A0A699JUU3</accession>
<dbReference type="EMBL" id="BKCJ010443194">
    <property type="protein sequence ID" value="GFA54660.1"/>
    <property type="molecule type" value="Genomic_DNA"/>
</dbReference>
<dbReference type="AlphaFoldDB" id="A0A699JUU3"/>
<organism evidence="1">
    <name type="scientific">Tanacetum cinerariifolium</name>
    <name type="common">Dalmatian daisy</name>
    <name type="synonym">Chrysanthemum cinerariifolium</name>
    <dbReference type="NCBI Taxonomy" id="118510"/>
    <lineage>
        <taxon>Eukaryota</taxon>
        <taxon>Viridiplantae</taxon>
        <taxon>Streptophyta</taxon>
        <taxon>Embryophyta</taxon>
        <taxon>Tracheophyta</taxon>
        <taxon>Spermatophyta</taxon>
        <taxon>Magnoliopsida</taxon>
        <taxon>eudicotyledons</taxon>
        <taxon>Gunneridae</taxon>
        <taxon>Pentapetalae</taxon>
        <taxon>asterids</taxon>
        <taxon>campanulids</taxon>
        <taxon>Asterales</taxon>
        <taxon>Asteraceae</taxon>
        <taxon>Asteroideae</taxon>
        <taxon>Anthemideae</taxon>
        <taxon>Anthemidinae</taxon>
        <taxon>Tanacetum</taxon>
    </lineage>
</organism>
<gene>
    <name evidence="1" type="ORF">Tci_626632</name>
</gene>
<proteinExistence type="predicted"/>
<protein>
    <submittedName>
        <fullName evidence="1">Uncharacterized protein</fullName>
    </submittedName>
</protein>